<reference evidence="2" key="1">
    <citation type="submission" date="2021-10" db="EMBL/GenBank/DDBJ databases">
        <title>Tropical sea cucumber genome reveals ecological adaptation and Cuvierian tubules defense mechanism.</title>
        <authorList>
            <person name="Chen T."/>
        </authorList>
    </citation>
    <scope>NUCLEOTIDE SEQUENCE</scope>
    <source>
        <strain evidence="2">Nanhai2018</strain>
        <tissue evidence="2">Muscle</tissue>
    </source>
</reference>
<feature type="compositionally biased region" description="Polar residues" evidence="1">
    <location>
        <begin position="15"/>
        <end position="31"/>
    </location>
</feature>
<evidence type="ECO:0000313" key="3">
    <source>
        <dbReference type="Proteomes" id="UP001152320"/>
    </source>
</evidence>
<keyword evidence="3" id="KW-1185">Reference proteome</keyword>
<evidence type="ECO:0000313" key="2">
    <source>
        <dbReference type="EMBL" id="KAJ8024615.1"/>
    </source>
</evidence>
<feature type="region of interest" description="Disordered" evidence="1">
    <location>
        <begin position="1"/>
        <end position="52"/>
    </location>
</feature>
<proteinExistence type="predicted"/>
<organism evidence="2 3">
    <name type="scientific">Holothuria leucospilota</name>
    <name type="common">Black long sea cucumber</name>
    <name type="synonym">Mertensiothuria leucospilota</name>
    <dbReference type="NCBI Taxonomy" id="206669"/>
    <lineage>
        <taxon>Eukaryota</taxon>
        <taxon>Metazoa</taxon>
        <taxon>Echinodermata</taxon>
        <taxon>Eleutherozoa</taxon>
        <taxon>Echinozoa</taxon>
        <taxon>Holothuroidea</taxon>
        <taxon>Aspidochirotacea</taxon>
        <taxon>Aspidochirotida</taxon>
        <taxon>Holothuriidae</taxon>
        <taxon>Holothuria</taxon>
    </lineage>
</organism>
<evidence type="ECO:0000256" key="1">
    <source>
        <dbReference type="SAM" id="MobiDB-lite"/>
    </source>
</evidence>
<gene>
    <name evidence="2" type="ORF">HOLleu_34562</name>
</gene>
<protein>
    <submittedName>
        <fullName evidence="2">Uncharacterized protein</fullName>
    </submittedName>
</protein>
<accession>A0A9Q0YNM7</accession>
<sequence length="85" mass="9612">MEELNDDPEVKNAQVCVTSSRHPRGSRSNPDTLLPTDTPEKRYHQAGSKGRAFKEGKDLMCQELDAAEKAVITYVKNRHFQRVPS</sequence>
<comment type="caution">
    <text evidence="2">The sequence shown here is derived from an EMBL/GenBank/DDBJ whole genome shotgun (WGS) entry which is preliminary data.</text>
</comment>
<dbReference type="EMBL" id="JAIZAY010000018">
    <property type="protein sequence ID" value="KAJ8024615.1"/>
    <property type="molecule type" value="Genomic_DNA"/>
</dbReference>
<dbReference type="AlphaFoldDB" id="A0A9Q0YNM7"/>
<dbReference type="Proteomes" id="UP001152320">
    <property type="component" value="Chromosome 18"/>
</dbReference>
<name>A0A9Q0YNM7_HOLLE</name>